<dbReference type="InterPro" id="IPR036444">
    <property type="entry name" value="PLipase_A2_dom_sf"/>
</dbReference>
<dbReference type="InterPro" id="IPR013607">
    <property type="entry name" value="Phospholipase_A2-like"/>
</dbReference>
<gene>
    <name evidence="4" type="ORF">CRI88_01795</name>
</gene>
<name>A0A2I0V462_9BACI</name>
<keyword evidence="4" id="KW-0946">Virion</keyword>
<dbReference type="GO" id="GO:0005576">
    <property type="term" value="C:extracellular region"/>
    <property type="evidence" value="ECO:0007669"/>
    <property type="project" value="UniProtKB-SubCell"/>
</dbReference>
<comment type="subcellular location">
    <subcellularLocation>
        <location evidence="1">Secreted</location>
    </subcellularLocation>
</comment>
<comment type="caution">
    <text evidence="4">The sequence shown here is derived from an EMBL/GenBank/DDBJ whole genome shotgun (WGS) entry which is preliminary data.</text>
</comment>
<dbReference type="SUPFAM" id="SSF48619">
    <property type="entry name" value="Phospholipase A2, PLA2"/>
    <property type="match status" value="1"/>
</dbReference>
<organism evidence="4 5">
    <name type="scientific">Lysinibacillus fusiformis</name>
    <dbReference type="NCBI Taxonomy" id="28031"/>
    <lineage>
        <taxon>Bacteria</taxon>
        <taxon>Bacillati</taxon>
        <taxon>Bacillota</taxon>
        <taxon>Bacilli</taxon>
        <taxon>Bacillales</taxon>
        <taxon>Bacillaceae</taxon>
        <taxon>Lysinibacillus</taxon>
    </lineage>
</organism>
<accession>A0A2I0V462</accession>
<evidence type="ECO:0000313" key="4">
    <source>
        <dbReference type="EMBL" id="PKU53089.1"/>
    </source>
</evidence>
<dbReference type="InterPro" id="IPR033113">
    <property type="entry name" value="PLA2_histidine"/>
</dbReference>
<protein>
    <submittedName>
        <fullName evidence="4">Parvovirus coat protein VP1-like protein</fullName>
    </submittedName>
</protein>
<evidence type="ECO:0000259" key="3">
    <source>
        <dbReference type="Pfam" id="PF08398"/>
    </source>
</evidence>
<dbReference type="RefSeq" id="WP_082673680.1">
    <property type="nucleotide sequence ID" value="NZ_JAZBNI010000003.1"/>
</dbReference>
<reference evidence="4 5" key="1">
    <citation type="submission" date="2017-10" db="EMBL/GenBank/DDBJ databases">
        <title>Draft genome of Lysinibacillus fusiformis strain Juneja, a laboratory-derived pathogen of Drosophila melanogaster.</title>
        <authorList>
            <person name="Smith B.R."/>
            <person name="Unckless R.L."/>
        </authorList>
    </citation>
    <scope>NUCLEOTIDE SEQUENCE [LARGE SCALE GENOMIC DNA]</scope>
    <source>
        <strain evidence="4 5">Juneja</strain>
    </source>
</reference>
<feature type="domain" description="Phospholipase A2-like" evidence="3">
    <location>
        <begin position="9"/>
        <end position="45"/>
    </location>
</feature>
<dbReference type="AlphaFoldDB" id="A0A2I0V462"/>
<dbReference type="GO" id="GO:0004623">
    <property type="term" value="F:phospholipase A2 activity"/>
    <property type="evidence" value="ECO:0007669"/>
    <property type="project" value="InterPro"/>
</dbReference>
<dbReference type="EMBL" id="PDFK01000001">
    <property type="protein sequence ID" value="PKU53089.1"/>
    <property type="molecule type" value="Genomic_DNA"/>
</dbReference>
<dbReference type="GO" id="GO:0005198">
    <property type="term" value="F:structural molecule activity"/>
    <property type="evidence" value="ECO:0007669"/>
    <property type="project" value="InterPro"/>
</dbReference>
<dbReference type="Pfam" id="PF08398">
    <property type="entry name" value="Phospholip_A2_4"/>
    <property type="match status" value="1"/>
</dbReference>
<sequence length="87" mass="10228">MNRNRKLGFCYPGYRYCGPGCSGPGEPTNAVDSCCKLHDECYARHGSTKFCDELFQQCLRPHMNANHKMARDARLFYRVFELRHRFF</sequence>
<keyword evidence="2" id="KW-0964">Secreted</keyword>
<evidence type="ECO:0000313" key="5">
    <source>
        <dbReference type="Proteomes" id="UP000234956"/>
    </source>
</evidence>
<proteinExistence type="predicted"/>
<dbReference type="PROSITE" id="PS00118">
    <property type="entry name" value="PA2_HIS"/>
    <property type="match status" value="1"/>
</dbReference>
<dbReference type="Proteomes" id="UP000234956">
    <property type="component" value="Unassembled WGS sequence"/>
</dbReference>
<dbReference type="GO" id="GO:0050482">
    <property type="term" value="P:arachidonate secretion"/>
    <property type="evidence" value="ECO:0007669"/>
    <property type="project" value="InterPro"/>
</dbReference>
<keyword evidence="4" id="KW-0167">Capsid protein</keyword>
<dbReference type="GO" id="GO:0006644">
    <property type="term" value="P:phospholipid metabolic process"/>
    <property type="evidence" value="ECO:0007669"/>
    <property type="project" value="InterPro"/>
</dbReference>
<evidence type="ECO:0000256" key="1">
    <source>
        <dbReference type="ARBA" id="ARBA00004613"/>
    </source>
</evidence>
<dbReference type="Gene3D" id="1.20.90.10">
    <property type="entry name" value="Phospholipase A2 domain"/>
    <property type="match status" value="1"/>
</dbReference>
<evidence type="ECO:0000256" key="2">
    <source>
        <dbReference type="ARBA" id="ARBA00022525"/>
    </source>
</evidence>